<feature type="domain" description="Serine hydrolase" evidence="1">
    <location>
        <begin position="102"/>
        <end position="194"/>
    </location>
</feature>
<dbReference type="EMBL" id="CAJNDS010000370">
    <property type="protein sequence ID" value="CAE7198565.1"/>
    <property type="molecule type" value="Genomic_DNA"/>
</dbReference>
<dbReference type="Proteomes" id="UP000604046">
    <property type="component" value="Unassembled WGS sequence"/>
</dbReference>
<gene>
    <name evidence="2" type="primary">Abhd12</name>
    <name evidence="2" type="ORF">SNAT2548_LOCUS5746</name>
</gene>
<evidence type="ECO:0000313" key="2">
    <source>
        <dbReference type="EMBL" id="CAE7198565.1"/>
    </source>
</evidence>
<dbReference type="InterPro" id="IPR005645">
    <property type="entry name" value="FSH-like_dom"/>
</dbReference>
<reference evidence="2" key="1">
    <citation type="submission" date="2021-02" db="EMBL/GenBank/DDBJ databases">
        <authorList>
            <person name="Dougan E. K."/>
            <person name="Rhodes N."/>
            <person name="Thang M."/>
            <person name="Chan C."/>
        </authorList>
    </citation>
    <scope>NUCLEOTIDE SEQUENCE</scope>
</reference>
<dbReference type="OrthoDB" id="420417at2759"/>
<dbReference type="SUPFAM" id="SSF53474">
    <property type="entry name" value="alpha/beta-Hydrolases"/>
    <property type="match status" value="1"/>
</dbReference>
<protein>
    <submittedName>
        <fullName evidence="2">Abhd12 protein</fullName>
    </submittedName>
</protein>
<accession>A0A812J663</accession>
<dbReference type="Gene3D" id="3.40.50.1820">
    <property type="entry name" value="alpha/beta hydrolase"/>
    <property type="match status" value="1"/>
</dbReference>
<sequence>MSFEFPGYGLHMGSASMRPLGRANLRDSAVLGASGRALGSTRQELRAVHVVQNLCTHDSPMFAGNAVLLALHATMNYIANDLKINLSQAAAKFGSMQVVWYGRSIGSGPALRAVHRISKELKQQPGGVVLQCGFANFPEVAGHLFGRVAKRLVNRLWPNEAMMKEIRCPVLLIHGRNDTMIPISQSEKLWEAVNMKAGDDRVRRDVLVAGPGLLNRPVMAIQHLCLRQKKPKFL</sequence>
<comment type="caution">
    <text evidence="2">The sequence shown here is derived from an EMBL/GenBank/DDBJ whole genome shotgun (WGS) entry which is preliminary data.</text>
</comment>
<dbReference type="AlphaFoldDB" id="A0A812J663"/>
<evidence type="ECO:0000259" key="1">
    <source>
        <dbReference type="Pfam" id="PF03959"/>
    </source>
</evidence>
<dbReference type="InterPro" id="IPR029058">
    <property type="entry name" value="AB_hydrolase_fold"/>
</dbReference>
<organism evidence="2 3">
    <name type="scientific">Symbiodinium natans</name>
    <dbReference type="NCBI Taxonomy" id="878477"/>
    <lineage>
        <taxon>Eukaryota</taxon>
        <taxon>Sar</taxon>
        <taxon>Alveolata</taxon>
        <taxon>Dinophyceae</taxon>
        <taxon>Suessiales</taxon>
        <taxon>Symbiodiniaceae</taxon>
        <taxon>Symbiodinium</taxon>
    </lineage>
</organism>
<dbReference type="PANTHER" id="PTHR12277">
    <property type="entry name" value="ALPHA/BETA HYDROLASE DOMAIN-CONTAINING PROTEIN"/>
    <property type="match status" value="1"/>
</dbReference>
<proteinExistence type="predicted"/>
<dbReference type="PANTHER" id="PTHR12277:SF81">
    <property type="entry name" value="PROTEIN ABHD13"/>
    <property type="match status" value="1"/>
</dbReference>
<evidence type="ECO:0000313" key="3">
    <source>
        <dbReference type="Proteomes" id="UP000604046"/>
    </source>
</evidence>
<keyword evidence="3" id="KW-1185">Reference proteome</keyword>
<name>A0A812J663_9DINO</name>
<dbReference type="Pfam" id="PF03959">
    <property type="entry name" value="FSH1"/>
    <property type="match status" value="1"/>
</dbReference>